<dbReference type="PANTHER" id="PTHR43398:SF1">
    <property type="entry name" value="DOLICHOL-PHOSPHATE MANNOSYLTRANSFERASE SUBUNIT 1"/>
    <property type="match status" value="1"/>
</dbReference>
<sequence>MDPYLYSYPCMVYSVTREIETFMNALVIIPTYNEAESIMAVIDSLLSLRENVEILVVDDGSPDGTADIVSSRGLPRIHLLSRKSKTGLGGAYRAGFLWALSKKRFSHVVTMDGDGSHRAIDLSLMLSKAETVNSVVFGTRWMPGGAIINWPKSRQFLSKAGTRYAKFALKINLRDLTGGFRVYPISLLEDLNISLIQSEGYCFQIEMARACVAHENILIESPITFVERIAGVSKMSRSIVVEALWRVNVWGFMRRFGNNADKLHYVK</sequence>
<evidence type="ECO:0000259" key="4">
    <source>
        <dbReference type="Pfam" id="PF00535"/>
    </source>
</evidence>
<keyword evidence="2" id="KW-0328">Glycosyltransferase</keyword>
<evidence type="ECO:0000313" key="5">
    <source>
        <dbReference type="EMBL" id="CAB4785769.1"/>
    </source>
</evidence>
<dbReference type="CDD" id="cd06442">
    <property type="entry name" value="DPM1_like"/>
    <property type="match status" value="1"/>
</dbReference>
<dbReference type="AlphaFoldDB" id="A0A6J6WPA8"/>
<dbReference type="GO" id="GO:0004582">
    <property type="term" value="F:dolichyl-phosphate beta-D-mannosyltransferase activity"/>
    <property type="evidence" value="ECO:0007669"/>
    <property type="project" value="InterPro"/>
</dbReference>
<evidence type="ECO:0000256" key="3">
    <source>
        <dbReference type="ARBA" id="ARBA00022679"/>
    </source>
</evidence>
<dbReference type="GO" id="GO:0016020">
    <property type="term" value="C:membrane"/>
    <property type="evidence" value="ECO:0007669"/>
    <property type="project" value="GOC"/>
</dbReference>
<accession>A0A6J6WPA8</accession>
<name>A0A6J6WPA8_9ZZZZ</name>
<protein>
    <submittedName>
        <fullName evidence="5">Unannotated protein</fullName>
    </submittedName>
</protein>
<dbReference type="InterPro" id="IPR029044">
    <property type="entry name" value="Nucleotide-diphossugar_trans"/>
</dbReference>
<evidence type="ECO:0000256" key="1">
    <source>
        <dbReference type="ARBA" id="ARBA00006739"/>
    </source>
</evidence>
<dbReference type="InterPro" id="IPR039528">
    <property type="entry name" value="DPM1-like"/>
</dbReference>
<reference evidence="5" key="1">
    <citation type="submission" date="2020-05" db="EMBL/GenBank/DDBJ databases">
        <authorList>
            <person name="Chiriac C."/>
            <person name="Salcher M."/>
            <person name="Ghai R."/>
            <person name="Kavagutti S V."/>
        </authorList>
    </citation>
    <scope>NUCLEOTIDE SEQUENCE</scope>
</reference>
<dbReference type="EMBL" id="CAEZZZ010000101">
    <property type="protein sequence ID" value="CAB4785769.1"/>
    <property type="molecule type" value="Genomic_DNA"/>
</dbReference>
<organism evidence="5">
    <name type="scientific">freshwater metagenome</name>
    <dbReference type="NCBI Taxonomy" id="449393"/>
    <lineage>
        <taxon>unclassified sequences</taxon>
        <taxon>metagenomes</taxon>
        <taxon>ecological metagenomes</taxon>
    </lineage>
</organism>
<gene>
    <name evidence="5" type="ORF">UFOPK2931_01059</name>
</gene>
<comment type="similarity">
    <text evidence="1">Belongs to the glycosyltransferase 2 family.</text>
</comment>
<dbReference type="GO" id="GO:0009247">
    <property type="term" value="P:glycolipid biosynthetic process"/>
    <property type="evidence" value="ECO:0007669"/>
    <property type="project" value="TreeGrafter"/>
</dbReference>
<dbReference type="PANTHER" id="PTHR43398">
    <property type="entry name" value="DOLICHOL-PHOSPHATE MANNOSYLTRANSFERASE SUBUNIT 1"/>
    <property type="match status" value="1"/>
</dbReference>
<keyword evidence="3" id="KW-0808">Transferase</keyword>
<dbReference type="SUPFAM" id="SSF53448">
    <property type="entry name" value="Nucleotide-diphospho-sugar transferases"/>
    <property type="match status" value="1"/>
</dbReference>
<dbReference type="Pfam" id="PF00535">
    <property type="entry name" value="Glycos_transf_2"/>
    <property type="match status" value="1"/>
</dbReference>
<feature type="domain" description="Glycosyltransferase 2-like" evidence="4">
    <location>
        <begin position="27"/>
        <end position="190"/>
    </location>
</feature>
<proteinExistence type="inferred from homology"/>
<dbReference type="Gene3D" id="3.90.550.10">
    <property type="entry name" value="Spore Coat Polysaccharide Biosynthesis Protein SpsA, Chain A"/>
    <property type="match status" value="1"/>
</dbReference>
<evidence type="ECO:0000256" key="2">
    <source>
        <dbReference type="ARBA" id="ARBA00022676"/>
    </source>
</evidence>
<dbReference type="FunFam" id="3.90.550.10:FF:000122">
    <property type="entry name" value="Dolichol-phosphate mannosyltransferase subunit 1"/>
    <property type="match status" value="1"/>
</dbReference>
<dbReference type="InterPro" id="IPR001173">
    <property type="entry name" value="Glyco_trans_2-like"/>
</dbReference>